<protein>
    <submittedName>
        <fullName evidence="4">DNA-binding transcriptional regulator, XRE-family HTH domain</fullName>
    </submittedName>
</protein>
<evidence type="ECO:0000313" key="5">
    <source>
        <dbReference type="Proteomes" id="UP000037269"/>
    </source>
</evidence>
<evidence type="ECO:0000313" key="3">
    <source>
        <dbReference type="EMBL" id="KON94844.1"/>
    </source>
</evidence>
<dbReference type="InterPro" id="IPR050807">
    <property type="entry name" value="TransReg_Diox_bact_type"/>
</dbReference>
<name>A0A0D1XTI3_ANEMI</name>
<dbReference type="EMBL" id="LGUG01000004">
    <property type="protein sequence ID" value="KON94844.1"/>
    <property type="molecule type" value="Genomic_DNA"/>
</dbReference>
<dbReference type="STRING" id="47500.AF333_04450"/>
<dbReference type="InterPro" id="IPR001387">
    <property type="entry name" value="Cro/C1-type_HTH"/>
</dbReference>
<keyword evidence="1 4" id="KW-0238">DNA-binding</keyword>
<sequence>MQVCIKREALGLVISQGRKNKNLTQQQLSNLTGLSRSYIADIEKGRYMPSVTTLVVLATYLQLDLNFLTKMTEIQV</sequence>
<dbReference type="SUPFAM" id="SSF47413">
    <property type="entry name" value="lambda repressor-like DNA-binding domains"/>
    <property type="match status" value="1"/>
</dbReference>
<dbReference type="CDD" id="cd00093">
    <property type="entry name" value="HTH_XRE"/>
    <property type="match status" value="1"/>
</dbReference>
<dbReference type="GeneID" id="42304458"/>
<evidence type="ECO:0000313" key="4">
    <source>
        <dbReference type="EMBL" id="SDI91221.1"/>
    </source>
</evidence>
<dbReference type="PROSITE" id="PS50943">
    <property type="entry name" value="HTH_CROC1"/>
    <property type="match status" value="1"/>
</dbReference>
<dbReference type="SMART" id="SM00530">
    <property type="entry name" value="HTH_XRE"/>
    <property type="match status" value="1"/>
</dbReference>
<dbReference type="GO" id="GO:0005829">
    <property type="term" value="C:cytosol"/>
    <property type="evidence" value="ECO:0007669"/>
    <property type="project" value="TreeGrafter"/>
</dbReference>
<dbReference type="PANTHER" id="PTHR46797:SF1">
    <property type="entry name" value="METHYLPHOSPHONATE SYNTHASE"/>
    <property type="match status" value="1"/>
</dbReference>
<gene>
    <name evidence="3" type="ORF">AF333_04450</name>
    <name evidence="4" type="ORF">SAMN04487909_10966</name>
</gene>
<dbReference type="AlphaFoldDB" id="A0A0D1XTI3"/>
<evidence type="ECO:0000313" key="6">
    <source>
        <dbReference type="Proteomes" id="UP000182836"/>
    </source>
</evidence>
<dbReference type="GO" id="GO:0003700">
    <property type="term" value="F:DNA-binding transcription factor activity"/>
    <property type="evidence" value="ECO:0007669"/>
    <property type="project" value="TreeGrafter"/>
</dbReference>
<dbReference type="Gene3D" id="1.10.260.40">
    <property type="entry name" value="lambda repressor-like DNA-binding domains"/>
    <property type="match status" value="1"/>
</dbReference>
<reference evidence="4 6" key="2">
    <citation type="submission" date="2016-10" db="EMBL/GenBank/DDBJ databases">
        <authorList>
            <person name="de Groot N.N."/>
        </authorList>
    </citation>
    <scope>NUCLEOTIDE SEQUENCE [LARGE SCALE GENOMIC DNA]</scope>
    <source>
        <strain evidence="4 6">DSM 2895</strain>
    </source>
</reference>
<keyword evidence="5" id="KW-1185">Reference proteome</keyword>
<evidence type="ECO:0000259" key="2">
    <source>
        <dbReference type="PROSITE" id="PS50943"/>
    </source>
</evidence>
<dbReference type="Proteomes" id="UP000037269">
    <property type="component" value="Unassembled WGS sequence"/>
</dbReference>
<dbReference type="PANTHER" id="PTHR46797">
    <property type="entry name" value="HTH-TYPE TRANSCRIPTIONAL REGULATOR"/>
    <property type="match status" value="1"/>
</dbReference>
<dbReference type="InterPro" id="IPR010982">
    <property type="entry name" value="Lambda_DNA-bd_dom_sf"/>
</dbReference>
<dbReference type="Proteomes" id="UP000182836">
    <property type="component" value="Unassembled WGS sequence"/>
</dbReference>
<dbReference type="PATRIC" id="fig|47500.8.peg.5511"/>
<evidence type="ECO:0000256" key="1">
    <source>
        <dbReference type="ARBA" id="ARBA00023125"/>
    </source>
</evidence>
<proteinExistence type="predicted"/>
<organism evidence="3 5">
    <name type="scientific">Aneurinibacillus migulanus</name>
    <name type="common">Bacillus migulanus</name>
    <dbReference type="NCBI Taxonomy" id="47500"/>
    <lineage>
        <taxon>Bacteria</taxon>
        <taxon>Bacillati</taxon>
        <taxon>Bacillota</taxon>
        <taxon>Bacilli</taxon>
        <taxon>Bacillales</taxon>
        <taxon>Paenibacillaceae</taxon>
        <taxon>Aneurinibacillus group</taxon>
        <taxon>Aneurinibacillus</taxon>
    </lineage>
</organism>
<accession>A0A0D1XTI3</accession>
<dbReference type="Pfam" id="PF01381">
    <property type="entry name" value="HTH_3"/>
    <property type="match status" value="1"/>
</dbReference>
<dbReference type="GO" id="GO:0003677">
    <property type="term" value="F:DNA binding"/>
    <property type="evidence" value="ECO:0007669"/>
    <property type="project" value="UniProtKB-KW"/>
</dbReference>
<feature type="domain" description="HTH cro/C1-type" evidence="2">
    <location>
        <begin position="14"/>
        <end position="68"/>
    </location>
</feature>
<dbReference type="OrthoDB" id="5461347at2"/>
<reference evidence="3 5" key="1">
    <citation type="submission" date="2015-07" db="EMBL/GenBank/DDBJ databases">
        <title>Fjat-14205 dsm 2895.</title>
        <authorList>
            <person name="Liu B."/>
            <person name="Wang J."/>
            <person name="Zhu Y."/>
            <person name="Liu G."/>
            <person name="Chen Q."/>
            <person name="Chen Z."/>
            <person name="Lan J."/>
            <person name="Che J."/>
            <person name="Ge C."/>
            <person name="Shi H."/>
            <person name="Pan Z."/>
            <person name="Liu X."/>
        </authorList>
    </citation>
    <scope>NUCLEOTIDE SEQUENCE [LARGE SCALE GENOMIC DNA]</scope>
    <source>
        <strain evidence="3 5">DSM 2895</strain>
    </source>
</reference>
<dbReference type="EMBL" id="FNED01000009">
    <property type="protein sequence ID" value="SDI91221.1"/>
    <property type="molecule type" value="Genomic_DNA"/>
</dbReference>
<dbReference type="RefSeq" id="WP_043065077.1">
    <property type="nucleotide sequence ID" value="NZ_BJOA01000067.1"/>
</dbReference>